<feature type="chain" id="PRO_5036678840" description="Peptidase M14 domain-containing protein" evidence="7">
    <location>
        <begin position="28"/>
        <end position="848"/>
    </location>
</feature>
<dbReference type="SUPFAM" id="SSF53187">
    <property type="entry name" value="Zn-dependent exopeptidases"/>
    <property type="match status" value="1"/>
</dbReference>
<evidence type="ECO:0000256" key="1">
    <source>
        <dbReference type="ARBA" id="ARBA00001947"/>
    </source>
</evidence>
<evidence type="ECO:0000256" key="6">
    <source>
        <dbReference type="ARBA" id="ARBA00023049"/>
    </source>
</evidence>
<evidence type="ECO:0000313" key="9">
    <source>
        <dbReference type="EMBL" id="MBI5170357.1"/>
    </source>
</evidence>
<dbReference type="InterPro" id="IPR029062">
    <property type="entry name" value="Class_I_gatase-like"/>
</dbReference>
<organism evidence="9 10">
    <name type="scientific">Eiseniibacteriota bacterium</name>
    <dbReference type="NCBI Taxonomy" id="2212470"/>
    <lineage>
        <taxon>Bacteria</taxon>
        <taxon>Candidatus Eiseniibacteriota</taxon>
    </lineage>
</organism>
<feature type="domain" description="Peptidase M14" evidence="8">
    <location>
        <begin position="54"/>
        <end position="218"/>
    </location>
</feature>
<proteinExistence type="inferred from homology"/>
<evidence type="ECO:0000256" key="5">
    <source>
        <dbReference type="ARBA" id="ARBA00022833"/>
    </source>
</evidence>
<keyword evidence="7" id="KW-0732">Signal</keyword>
<evidence type="ECO:0000256" key="3">
    <source>
        <dbReference type="ARBA" id="ARBA00022670"/>
    </source>
</evidence>
<accession>A0A933SD50</accession>
<name>A0A933SD50_UNCEI</name>
<evidence type="ECO:0000313" key="10">
    <source>
        <dbReference type="Proteomes" id="UP000696931"/>
    </source>
</evidence>
<evidence type="ECO:0000256" key="2">
    <source>
        <dbReference type="ARBA" id="ARBA00005988"/>
    </source>
</evidence>
<dbReference type="EMBL" id="JACRIW010000090">
    <property type="protein sequence ID" value="MBI5170357.1"/>
    <property type="molecule type" value="Genomic_DNA"/>
</dbReference>
<dbReference type="Gene3D" id="3.40.630.10">
    <property type="entry name" value="Zn peptidases"/>
    <property type="match status" value="1"/>
</dbReference>
<keyword evidence="5" id="KW-0862">Zinc</keyword>
<dbReference type="GO" id="GO:0004181">
    <property type="term" value="F:metallocarboxypeptidase activity"/>
    <property type="evidence" value="ECO:0007669"/>
    <property type="project" value="InterPro"/>
</dbReference>
<dbReference type="GO" id="GO:0008270">
    <property type="term" value="F:zinc ion binding"/>
    <property type="evidence" value="ECO:0007669"/>
    <property type="project" value="InterPro"/>
</dbReference>
<comment type="similarity">
    <text evidence="2">Belongs to the peptidase M14 family.</text>
</comment>
<dbReference type="Proteomes" id="UP000696931">
    <property type="component" value="Unassembled WGS sequence"/>
</dbReference>
<reference evidence="9" key="1">
    <citation type="submission" date="2020-07" db="EMBL/GenBank/DDBJ databases">
        <title>Huge and variable diversity of episymbiotic CPR bacteria and DPANN archaea in groundwater ecosystems.</title>
        <authorList>
            <person name="He C.Y."/>
            <person name="Keren R."/>
            <person name="Whittaker M."/>
            <person name="Farag I.F."/>
            <person name="Doudna J."/>
            <person name="Cate J.H.D."/>
            <person name="Banfield J.F."/>
        </authorList>
    </citation>
    <scope>NUCLEOTIDE SEQUENCE</scope>
    <source>
        <strain evidence="9">NC_groundwater_1813_Pr3_B-0.1um_71_17</strain>
    </source>
</reference>
<dbReference type="SUPFAM" id="SSF52317">
    <property type="entry name" value="Class I glutamine amidotransferase-like"/>
    <property type="match status" value="1"/>
</dbReference>
<keyword evidence="6" id="KW-0482">Metalloprotease</keyword>
<comment type="cofactor">
    <cofactor evidence="1">
        <name>Zn(2+)</name>
        <dbReference type="ChEBI" id="CHEBI:29105"/>
    </cofactor>
</comment>
<evidence type="ECO:0000256" key="7">
    <source>
        <dbReference type="SAM" id="SignalP"/>
    </source>
</evidence>
<evidence type="ECO:0000259" key="8">
    <source>
        <dbReference type="Pfam" id="PF00246"/>
    </source>
</evidence>
<dbReference type="CDD" id="cd06240">
    <property type="entry name" value="M14-like"/>
    <property type="match status" value="1"/>
</dbReference>
<dbReference type="Pfam" id="PF00246">
    <property type="entry name" value="Peptidase_M14"/>
    <property type="match status" value="1"/>
</dbReference>
<protein>
    <recommendedName>
        <fullName evidence="8">Peptidase M14 domain-containing protein</fullName>
    </recommendedName>
</protein>
<dbReference type="AlphaFoldDB" id="A0A933SD50"/>
<dbReference type="PANTHER" id="PTHR11705:SF143">
    <property type="entry name" value="SLL0236 PROTEIN"/>
    <property type="match status" value="1"/>
</dbReference>
<dbReference type="Gene3D" id="3.40.50.880">
    <property type="match status" value="1"/>
</dbReference>
<dbReference type="PANTHER" id="PTHR11705">
    <property type="entry name" value="PROTEASE FAMILY M14 CARBOXYPEPTIDASE A,B"/>
    <property type="match status" value="1"/>
</dbReference>
<dbReference type="GO" id="GO:0006508">
    <property type="term" value="P:proteolysis"/>
    <property type="evidence" value="ECO:0007669"/>
    <property type="project" value="UniProtKB-KW"/>
</dbReference>
<keyword evidence="4" id="KW-0378">Hydrolase</keyword>
<evidence type="ECO:0000256" key="4">
    <source>
        <dbReference type="ARBA" id="ARBA00022801"/>
    </source>
</evidence>
<gene>
    <name evidence="9" type="ORF">HZA61_12785</name>
</gene>
<sequence>MNRSLPRFLVRCALLAACLLPNTTSFAATIPTPSEYLKLDIGADRVLADYRQIRSYFAELDRLSPRVQMQTLGKSTLGEDMVMAVITSEANMARLPRLKEIAAKLADPRGLSDAQVAALAEEGRAFLLITCNIHATEIGSTQMAMEWAHALASADDAETKRRLDEVVLLLVPSLNPDGQIMETEWYRKYLGTPYEGGREPWLYHHYTGHDNNRDWFMLTQAETKAMSRAVYREWFPQVWLDEHQMGSTGPRIFTPPYAEPVDADIHPLVWREVNRMGADMSLRLEQANKSGVIYGYAFDAYWPGGTKNTAWFKNISGLLTEVASVKLATPVYVDPSELSGGRKGLVDYERQTNFPNPWPGGWWRLRDIMDYERIASDAILESSADLRRDLLRNVAARARASIALGANGEGFLLPRERQHDWAAALKLGDLLVEHGVEVYLTEDDDLWVPLAQPYGNFVREMLTTQRYPEVKLVPGKDIVRPYDVAAWSLPLMMGVTVEPAVVRDADERYSPVARGPATVAGPAALLPNGAERAKGLNAALRSGGRVVVIDRTTESAGRTWPAGTAFLDAKAAAAADAALPPGIVLERAPAPAGRALAAPRVALYKPWAASMDEGWTRFLLERHGFAPRTLDNATIQKGNLRASFDAIVLPDVPKEVIATGKPKRDDGATYFAELPPEYRGGLDAAGAAALKAFVQAGGTLIALSGACEYVTDVFNIPVSNALAKVTPADFGCPGSILRAHVNAEHPVTWGMPAEAALFVDKPIAFATQPPAGELDRAVLATYPDDPRDVLLSGWITGEDKLVRRSAAVAVTMGKGKIVLFGFRPQHRAQTDGTHPLLFNALWWSALGD</sequence>
<keyword evidence="3" id="KW-0645">Protease</keyword>
<feature type="signal peptide" evidence="7">
    <location>
        <begin position="1"/>
        <end position="27"/>
    </location>
</feature>
<dbReference type="InterPro" id="IPR000834">
    <property type="entry name" value="Peptidase_M14"/>
</dbReference>
<comment type="caution">
    <text evidence="9">The sequence shown here is derived from an EMBL/GenBank/DDBJ whole genome shotgun (WGS) entry which is preliminary data.</text>
</comment>
<dbReference type="GO" id="GO:0005615">
    <property type="term" value="C:extracellular space"/>
    <property type="evidence" value="ECO:0007669"/>
    <property type="project" value="TreeGrafter"/>
</dbReference>